<name>A0AA35W086_GEOBA</name>
<dbReference type="InterPro" id="IPR052270">
    <property type="entry name" value="CACF_protein"/>
</dbReference>
<dbReference type="PANTHER" id="PTHR22028">
    <property type="entry name" value="SFI1 SPINDLE BODY DOMAIN-CONTAINING PROTEIN-RELATED"/>
    <property type="match status" value="1"/>
</dbReference>
<keyword evidence="3" id="KW-1185">Reference proteome</keyword>
<evidence type="ECO:0000313" key="2">
    <source>
        <dbReference type="EMBL" id="CAI7993348.1"/>
    </source>
</evidence>
<gene>
    <name evidence="2" type="ORF">GBAR_LOCUS1243</name>
</gene>
<dbReference type="PANTHER" id="PTHR22028:SF4">
    <property type="entry name" value="PROTEIN SFI1 HOMOLOG"/>
    <property type="match status" value="1"/>
</dbReference>
<dbReference type="GO" id="GO:0019902">
    <property type="term" value="F:phosphatase binding"/>
    <property type="evidence" value="ECO:0007669"/>
    <property type="project" value="TreeGrafter"/>
</dbReference>
<proteinExistence type="predicted"/>
<organism evidence="2 3">
    <name type="scientific">Geodia barretti</name>
    <name type="common">Barrett's horny sponge</name>
    <dbReference type="NCBI Taxonomy" id="519541"/>
    <lineage>
        <taxon>Eukaryota</taxon>
        <taxon>Metazoa</taxon>
        <taxon>Porifera</taxon>
        <taxon>Demospongiae</taxon>
        <taxon>Heteroscleromorpha</taxon>
        <taxon>Tetractinellida</taxon>
        <taxon>Astrophorina</taxon>
        <taxon>Geodiidae</taxon>
        <taxon>Geodia</taxon>
    </lineage>
</organism>
<dbReference type="Proteomes" id="UP001174909">
    <property type="component" value="Unassembled WGS sequence"/>
</dbReference>
<evidence type="ECO:0000256" key="1">
    <source>
        <dbReference type="SAM" id="MobiDB-lite"/>
    </source>
</evidence>
<evidence type="ECO:0000313" key="3">
    <source>
        <dbReference type="Proteomes" id="UP001174909"/>
    </source>
</evidence>
<comment type="caution">
    <text evidence="2">The sequence shown here is derived from an EMBL/GenBank/DDBJ whole genome shotgun (WGS) entry which is preliminary data.</text>
</comment>
<dbReference type="AlphaFoldDB" id="A0AA35W086"/>
<reference evidence="2" key="1">
    <citation type="submission" date="2023-03" db="EMBL/GenBank/DDBJ databases">
        <authorList>
            <person name="Steffen K."/>
            <person name="Cardenas P."/>
        </authorList>
    </citation>
    <scope>NUCLEOTIDE SEQUENCE</scope>
</reference>
<feature type="compositionally biased region" description="Basic residues" evidence="1">
    <location>
        <begin position="113"/>
        <end position="133"/>
    </location>
</feature>
<sequence length="769" mass="90677">MSAPESLSPAFSCTPPLLGVRGAKMYLQVKGAESSFFKRSFKHTSSAVGGGASRIPAVTQVPESQVTPPENRMVGSSNLRATFTKSSPPETKEVELKQGTGALAEPLIASRPVGKRGAPRGIGRGRAKNHGRGKSTAAEGRPTKTESSVGTRKKVARGNRGVTVGRRELQKILQSRKRQLYLSRKYGVIWGRKVFGRVLPSAARRHHTHQLKRRSIGAWSQVWWSARREWKLNIRADCHNRYRLWMLVWKYWTEFVRGRKQRRAIKQLAICHNERRVVKRVWGGWSEYLRGKRERLESRETAQQWHLAVTLRRGWMRWRESLERKKGRDIMLAAALQHWATRLQSQVWVHWVEQCRERKTEREKTTAAERHWAARKKATCWTAWTTYIEYRGRKRHMNEVAEKRYSRCVLRRVLTTWQERHERARDLAQFQEQVEERGRRAVARRVIFYWKHYMELVFYKEHLMQIATFHYHTVLKSKAVACLRTYSQRQQLQRRHKTAAERFRRLKVLGNGWRQWLERCEHCEEIKMLPFTRRARQHFRLCSLRQFFPTWKRFVLLRRRRKTQIALADQHFKSTALPKCFVVLRDYCGCPELQERASLPGSEFQTGESALYGLLPVVEDLPRQSGSDAMEKMAVLHCEEVVKRASLGRWRVQTDSRLRQLGLEHSAVVHHRRWLLSSALRQWRDCRRRCAVSVRQFSTAQRHHAHKSIKHVWNAWQEVCTVYIQYIPHCIISEMWHVSLPSMWGDEGRKRQKLHEALSTTTEHCSKER</sequence>
<accession>A0AA35W086</accession>
<dbReference type="EMBL" id="CASHTH010000187">
    <property type="protein sequence ID" value="CAI7993348.1"/>
    <property type="molecule type" value="Genomic_DNA"/>
</dbReference>
<feature type="region of interest" description="Disordered" evidence="1">
    <location>
        <begin position="112"/>
        <end position="156"/>
    </location>
</feature>
<protein>
    <submittedName>
        <fullName evidence="2">Protein SFI1 homolog</fullName>
    </submittedName>
</protein>